<evidence type="ECO:0000256" key="1">
    <source>
        <dbReference type="ARBA" id="ARBA00023015"/>
    </source>
</evidence>
<dbReference type="SMART" id="SM00345">
    <property type="entry name" value="HTH_GNTR"/>
    <property type="match status" value="1"/>
</dbReference>
<dbReference type="PANTHER" id="PTHR44846">
    <property type="entry name" value="MANNOSYL-D-GLYCERATE TRANSPORT/METABOLISM SYSTEM REPRESSOR MNGR-RELATED"/>
    <property type="match status" value="1"/>
</dbReference>
<dbReference type="Proteomes" id="UP000287101">
    <property type="component" value="Unassembled WGS sequence"/>
</dbReference>
<dbReference type="EMBL" id="NGJY01000001">
    <property type="protein sequence ID" value="RSU04595.1"/>
    <property type="molecule type" value="Genomic_DNA"/>
</dbReference>
<sequence>MEEKNNGKKHVAFPKYQQVALEIAERIVENRYKFGEKIHARSTLASNFNVSPETARKAINVLVDLDIMEVRHGSGSYVASRENAQRFVDKYKDVQSVQEVKIDILKSVSRQKEELNHFSKLLNDLVSQTSKVHHILPFAPYELVINSEAVLIEKSIVELNIWQETGATIVAIQTGTELLVSPGPYARIKENDTIYFVGDESALQRMTSYFYPNE</sequence>
<dbReference type="InterPro" id="IPR036390">
    <property type="entry name" value="WH_DNA-bd_sf"/>
</dbReference>
<evidence type="ECO:0000259" key="4">
    <source>
        <dbReference type="PROSITE" id="PS50949"/>
    </source>
</evidence>
<feature type="domain" description="RCK C-terminal" evidence="5">
    <location>
        <begin position="127"/>
        <end position="212"/>
    </location>
</feature>
<dbReference type="OrthoDB" id="226679at2"/>
<dbReference type="PROSITE" id="PS50949">
    <property type="entry name" value="HTH_GNTR"/>
    <property type="match status" value="1"/>
</dbReference>
<dbReference type="InterPro" id="IPR036388">
    <property type="entry name" value="WH-like_DNA-bd_sf"/>
</dbReference>
<dbReference type="SUPFAM" id="SSF46785">
    <property type="entry name" value="Winged helix' DNA-binding domain"/>
    <property type="match status" value="1"/>
</dbReference>
<dbReference type="PROSITE" id="PS51202">
    <property type="entry name" value="RCK_C"/>
    <property type="match status" value="1"/>
</dbReference>
<accession>A0A430ABI5</accession>
<keyword evidence="7" id="KW-1185">Reference proteome</keyword>
<keyword evidence="1" id="KW-0805">Transcription regulation</keyword>
<dbReference type="InterPro" id="IPR000524">
    <property type="entry name" value="Tscrpt_reg_HTH_GntR"/>
</dbReference>
<dbReference type="GO" id="GO:0003700">
    <property type="term" value="F:DNA-binding transcription factor activity"/>
    <property type="evidence" value="ECO:0007669"/>
    <property type="project" value="InterPro"/>
</dbReference>
<dbReference type="Pfam" id="PF02080">
    <property type="entry name" value="TrkA_C"/>
    <property type="match status" value="1"/>
</dbReference>
<dbReference type="Pfam" id="PF00392">
    <property type="entry name" value="GntR"/>
    <property type="match status" value="1"/>
</dbReference>
<dbReference type="Gene3D" id="3.30.70.1450">
    <property type="entry name" value="Regulator of K+ conductance, C-terminal domain"/>
    <property type="match status" value="1"/>
</dbReference>
<dbReference type="InterPro" id="IPR036721">
    <property type="entry name" value="RCK_C_sf"/>
</dbReference>
<evidence type="ECO:0000259" key="5">
    <source>
        <dbReference type="PROSITE" id="PS51202"/>
    </source>
</evidence>
<dbReference type="Gene3D" id="1.10.10.10">
    <property type="entry name" value="Winged helix-like DNA-binding domain superfamily/Winged helix DNA-binding domain"/>
    <property type="match status" value="1"/>
</dbReference>
<dbReference type="GO" id="GO:0006813">
    <property type="term" value="P:potassium ion transport"/>
    <property type="evidence" value="ECO:0007669"/>
    <property type="project" value="InterPro"/>
</dbReference>
<keyword evidence="2" id="KW-0238">DNA-binding</keyword>
<dbReference type="GO" id="GO:0045892">
    <property type="term" value="P:negative regulation of DNA-templated transcription"/>
    <property type="evidence" value="ECO:0007669"/>
    <property type="project" value="TreeGrafter"/>
</dbReference>
<protein>
    <submittedName>
        <fullName evidence="6">GntR family transcriptional regulator</fullName>
    </submittedName>
</protein>
<keyword evidence="3" id="KW-0804">Transcription</keyword>
<evidence type="ECO:0000256" key="2">
    <source>
        <dbReference type="ARBA" id="ARBA00023125"/>
    </source>
</evidence>
<reference evidence="6 7" key="1">
    <citation type="submission" date="2017-05" db="EMBL/GenBank/DDBJ databases">
        <title>Vagococcus spp. assemblies.</title>
        <authorList>
            <person name="Gulvik C.A."/>
        </authorList>
    </citation>
    <scope>NUCLEOTIDE SEQUENCE [LARGE SCALE GENOMIC DNA]</scope>
    <source>
        <strain evidence="6 7">CCUG 41755</strain>
    </source>
</reference>
<dbReference type="GO" id="GO:0003677">
    <property type="term" value="F:DNA binding"/>
    <property type="evidence" value="ECO:0007669"/>
    <property type="project" value="UniProtKB-KW"/>
</dbReference>
<feature type="domain" description="HTH gntR-type" evidence="4">
    <location>
        <begin position="13"/>
        <end position="81"/>
    </location>
</feature>
<dbReference type="GO" id="GO:0008324">
    <property type="term" value="F:monoatomic cation transmembrane transporter activity"/>
    <property type="evidence" value="ECO:0007669"/>
    <property type="project" value="InterPro"/>
</dbReference>
<name>A0A430ABI5_9ENTE</name>
<comment type="caution">
    <text evidence="6">The sequence shown here is derived from an EMBL/GenBank/DDBJ whole genome shotgun (WGS) entry which is preliminary data.</text>
</comment>
<evidence type="ECO:0000313" key="7">
    <source>
        <dbReference type="Proteomes" id="UP000287101"/>
    </source>
</evidence>
<dbReference type="RefSeq" id="WP_126830012.1">
    <property type="nucleotide sequence ID" value="NZ_CBCRYB010000006.1"/>
</dbReference>
<proteinExistence type="predicted"/>
<gene>
    <name evidence="6" type="ORF">CBF31_00845</name>
</gene>
<organism evidence="6 7">
    <name type="scientific">Vagococcus fessus</name>
    <dbReference type="NCBI Taxonomy" id="120370"/>
    <lineage>
        <taxon>Bacteria</taxon>
        <taxon>Bacillati</taxon>
        <taxon>Bacillota</taxon>
        <taxon>Bacilli</taxon>
        <taxon>Lactobacillales</taxon>
        <taxon>Enterococcaceae</taxon>
        <taxon>Vagococcus</taxon>
    </lineage>
</organism>
<evidence type="ECO:0000256" key="3">
    <source>
        <dbReference type="ARBA" id="ARBA00023163"/>
    </source>
</evidence>
<dbReference type="AlphaFoldDB" id="A0A430ABI5"/>
<dbReference type="InterPro" id="IPR050679">
    <property type="entry name" value="Bact_HTH_transcr_reg"/>
</dbReference>
<evidence type="ECO:0000313" key="6">
    <source>
        <dbReference type="EMBL" id="RSU04595.1"/>
    </source>
</evidence>
<dbReference type="InterPro" id="IPR006037">
    <property type="entry name" value="RCK_C"/>
</dbReference>
<dbReference type="SUPFAM" id="SSF116726">
    <property type="entry name" value="TrkA C-terminal domain-like"/>
    <property type="match status" value="1"/>
</dbReference>
<dbReference type="PANTHER" id="PTHR44846:SF1">
    <property type="entry name" value="MANNOSYL-D-GLYCERATE TRANSPORT_METABOLISM SYSTEM REPRESSOR MNGR-RELATED"/>
    <property type="match status" value="1"/>
</dbReference>
<dbReference type="CDD" id="cd07377">
    <property type="entry name" value="WHTH_GntR"/>
    <property type="match status" value="1"/>
</dbReference>